<dbReference type="GO" id="GO:0003677">
    <property type="term" value="F:DNA binding"/>
    <property type="evidence" value="ECO:0007669"/>
    <property type="project" value="UniProtKB-KW"/>
</dbReference>
<evidence type="ECO:0000256" key="1">
    <source>
        <dbReference type="SAM" id="MobiDB-lite"/>
    </source>
</evidence>
<feature type="region of interest" description="Disordered" evidence="1">
    <location>
        <begin position="352"/>
        <end position="372"/>
    </location>
</feature>
<evidence type="ECO:0000313" key="2">
    <source>
        <dbReference type="EMBL" id="KMQ96981.1"/>
    </source>
</evidence>
<keyword evidence="3" id="KW-1185">Reference proteome</keyword>
<dbReference type="STRING" id="67767.A0A0J7L2R4"/>
<dbReference type="EMBL" id="LBMM01001071">
    <property type="protein sequence ID" value="KMQ96981.1"/>
    <property type="molecule type" value="Genomic_DNA"/>
</dbReference>
<feature type="compositionally biased region" description="Basic and acidic residues" evidence="1">
    <location>
        <begin position="318"/>
        <end position="329"/>
    </location>
</feature>
<keyword evidence="2" id="KW-0238">DNA-binding</keyword>
<protein>
    <submittedName>
        <fullName evidence="2">Homeobox protein six1</fullName>
    </submittedName>
</protein>
<proteinExistence type="predicted"/>
<accession>A0A0J7L2R4</accession>
<feature type="region of interest" description="Disordered" evidence="1">
    <location>
        <begin position="74"/>
        <end position="122"/>
    </location>
</feature>
<organism evidence="2 3">
    <name type="scientific">Lasius niger</name>
    <name type="common">Black garden ant</name>
    <dbReference type="NCBI Taxonomy" id="67767"/>
    <lineage>
        <taxon>Eukaryota</taxon>
        <taxon>Metazoa</taxon>
        <taxon>Ecdysozoa</taxon>
        <taxon>Arthropoda</taxon>
        <taxon>Hexapoda</taxon>
        <taxon>Insecta</taxon>
        <taxon>Pterygota</taxon>
        <taxon>Neoptera</taxon>
        <taxon>Endopterygota</taxon>
        <taxon>Hymenoptera</taxon>
        <taxon>Apocrita</taxon>
        <taxon>Aculeata</taxon>
        <taxon>Formicoidea</taxon>
        <taxon>Formicidae</taxon>
        <taxon>Formicinae</taxon>
        <taxon>Lasius</taxon>
        <taxon>Lasius</taxon>
    </lineage>
</organism>
<comment type="caution">
    <text evidence="2">The sequence shown here is derived from an EMBL/GenBank/DDBJ whole genome shotgun (WGS) entry which is preliminary data.</text>
</comment>
<name>A0A0J7L2R4_LASNI</name>
<feature type="compositionally biased region" description="Basic and acidic residues" evidence="1">
    <location>
        <begin position="352"/>
        <end position="364"/>
    </location>
</feature>
<evidence type="ECO:0000313" key="3">
    <source>
        <dbReference type="Proteomes" id="UP000036403"/>
    </source>
</evidence>
<feature type="compositionally biased region" description="Basic and acidic residues" evidence="1">
    <location>
        <begin position="91"/>
        <end position="106"/>
    </location>
</feature>
<sequence>MKCPKALLDGNSAGDYSFIHGDKNVTTNKVYYDDCASKIIFTLQESQEPAIDDTIEQVRTDNLSTVIAARNVDSLPPVKSESKTPEINQQRSRDRFKLPDDQHSQEYDISSQSRESQDYTHKDSVSNTTVLLQQQLRCILQTPAIISKPLSSSFEILEQSNTTKRWRECTTDTTETSAISAEIDHRSFSTLIPDIVLDTDVRKTTKALYSSCGKSEKRDLKQGPSCEKQKRKCETTKKDETKRKCVKGPAKCLSRKSIVDKAQTCQSTKAKDEDKKLREPTQKYYNHAEYCANRKIEPITKDKKPIGKAAKEQPSITVKDEKPTEESIKKQIEREYKEIDECKKKGRVIEKKEKKPETTKKAPTEYKPTGLDRVISPCKQEGMKDSKKFASMPNESIFSNFMGIAYKMLNVRSNIINGEIPIIPKDIKLLNVMFDRSFSTTKVSYQDDFAIKRTTDHSKTIQNCSANNSDFIHGDESPNYIEIENDDEEEDDYDWIIGRPTSGIN</sequence>
<reference evidence="2 3" key="1">
    <citation type="submission" date="2015-04" db="EMBL/GenBank/DDBJ databases">
        <title>Lasius niger genome sequencing.</title>
        <authorList>
            <person name="Konorov E.A."/>
            <person name="Nikitin M.A."/>
            <person name="Kirill M.V."/>
            <person name="Chang P."/>
        </authorList>
    </citation>
    <scope>NUCLEOTIDE SEQUENCE [LARGE SCALE GENOMIC DNA]</scope>
    <source>
        <tissue evidence="2">Whole</tissue>
    </source>
</reference>
<feature type="region of interest" description="Disordered" evidence="1">
    <location>
        <begin position="304"/>
        <end position="329"/>
    </location>
</feature>
<dbReference type="OrthoDB" id="7555090at2759"/>
<keyword evidence="2" id="KW-0371">Homeobox</keyword>
<gene>
    <name evidence="2" type="ORF">RF55_2709</name>
</gene>
<dbReference type="AlphaFoldDB" id="A0A0J7L2R4"/>
<dbReference type="Proteomes" id="UP000036403">
    <property type="component" value="Unassembled WGS sequence"/>
</dbReference>
<dbReference type="PaxDb" id="67767-A0A0J7L2R4"/>